<feature type="domain" description="Carbamoyltransferase Kae1-like" evidence="1">
    <location>
        <begin position="31"/>
        <end position="275"/>
    </location>
</feature>
<dbReference type="PANTHER" id="PTHR42959:SF1">
    <property type="entry name" value="CARBAMOYLTRANSFERASE HYPF"/>
    <property type="match status" value="1"/>
</dbReference>
<reference evidence="3" key="1">
    <citation type="journal article" date="2019" name="Int. J. Syst. Evol. Microbiol.">
        <title>The Global Catalogue of Microorganisms (GCM) 10K type strain sequencing project: providing services to taxonomists for standard genome sequencing and annotation.</title>
        <authorList>
            <consortium name="The Broad Institute Genomics Platform"/>
            <consortium name="The Broad Institute Genome Sequencing Center for Infectious Disease"/>
            <person name="Wu L."/>
            <person name="Ma J."/>
        </authorList>
    </citation>
    <scope>NUCLEOTIDE SEQUENCE [LARGE SCALE GENOMIC DNA]</scope>
    <source>
        <strain evidence="3">NBRC 111756</strain>
    </source>
</reference>
<evidence type="ECO:0000313" key="2">
    <source>
        <dbReference type="EMBL" id="MFC6671454.1"/>
    </source>
</evidence>
<dbReference type="Pfam" id="PF22521">
    <property type="entry name" value="HypF_C_2"/>
    <property type="match status" value="1"/>
</dbReference>
<dbReference type="EMBL" id="JBHSWE010000001">
    <property type="protein sequence ID" value="MFC6671454.1"/>
    <property type="molecule type" value="Genomic_DNA"/>
</dbReference>
<accession>A0ABW2A265</accession>
<dbReference type="Proteomes" id="UP001596422">
    <property type="component" value="Unassembled WGS sequence"/>
</dbReference>
<comment type="caution">
    <text evidence="2">The sequence shown here is derived from an EMBL/GenBank/DDBJ whole genome shotgun (WGS) entry which is preliminary data.</text>
</comment>
<sequence length="288" mass="31048">MPLIEVQHHHAHLAACLAEHRYPVEAPPVLGLILDGSGQAPADSPHPLWGGEILLADYRRYRRLDGLPAVALPGGEQAAREPWRNLLAHLDRWAPGWEQLDSPALNSLQQRPLVTLRAMIAQRLNAPPASSCGRLFDAVAALLGIAPERLSFEGQAALRLESLAGRADPLQVPPLQPVPGPLTLDRLWARLLQGLAQTTPATLALSFHLWLADLLGERLMALARQQHVDTLALGGGCLQNALLQSALRTRLEHAGFRVLIPRQLPAGDGGLALGQAVAGRLQREADHG</sequence>
<dbReference type="Gene3D" id="3.30.420.40">
    <property type="match status" value="1"/>
</dbReference>
<gene>
    <name evidence="2" type="ORF">ACFQDL_16295</name>
</gene>
<evidence type="ECO:0000259" key="1">
    <source>
        <dbReference type="Pfam" id="PF22521"/>
    </source>
</evidence>
<keyword evidence="3" id="KW-1185">Reference proteome</keyword>
<dbReference type="InterPro" id="IPR055128">
    <property type="entry name" value="HypF_C_2"/>
</dbReference>
<dbReference type="RefSeq" id="WP_379909962.1">
    <property type="nucleotide sequence ID" value="NZ_JBHSWE010000001.1"/>
</dbReference>
<dbReference type="PANTHER" id="PTHR42959">
    <property type="entry name" value="CARBAMOYLTRANSFERASE"/>
    <property type="match status" value="1"/>
</dbReference>
<proteinExistence type="predicted"/>
<dbReference type="InterPro" id="IPR051060">
    <property type="entry name" value="Carbamoyltrans_HypF-like"/>
</dbReference>
<protein>
    <recommendedName>
        <fullName evidence="1">Carbamoyltransferase Kae1-like domain-containing protein</fullName>
    </recommendedName>
</protein>
<name>A0ABW2A265_9GAMM</name>
<organism evidence="2 3">
    <name type="scientific">Marinobacterium aestuariivivens</name>
    <dbReference type="NCBI Taxonomy" id="1698799"/>
    <lineage>
        <taxon>Bacteria</taxon>
        <taxon>Pseudomonadati</taxon>
        <taxon>Pseudomonadota</taxon>
        <taxon>Gammaproteobacteria</taxon>
        <taxon>Oceanospirillales</taxon>
        <taxon>Oceanospirillaceae</taxon>
        <taxon>Marinobacterium</taxon>
    </lineage>
</organism>
<evidence type="ECO:0000313" key="3">
    <source>
        <dbReference type="Proteomes" id="UP001596422"/>
    </source>
</evidence>